<feature type="region of interest" description="Disordered" evidence="1">
    <location>
        <begin position="234"/>
        <end position="265"/>
    </location>
</feature>
<dbReference type="Proteomes" id="UP000286113">
    <property type="component" value="Unassembled WGS sequence"/>
</dbReference>
<evidence type="ECO:0000256" key="1">
    <source>
        <dbReference type="SAM" id="MobiDB-lite"/>
    </source>
</evidence>
<organism evidence="2 3">
    <name type="scientific">Segatella copri</name>
    <dbReference type="NCBI Taxonomy" id="165179"/>
    <lineage>
        <taxon>Bacteria</taxon>
        <taxon>Pseudomonadati</taxon>
        <taxon>Bacteroidota</taxon>
        <taxon>Bacteroidia</taxon>
        <taxon>Bacteroidales</taxon>
        <taxon>Prevotellaceae</taxon>
        <taxon>Segatella</taxon>
    </lineage>
</organism>
<comment type="caution">
    <text evidence="2">The sequence shown here is derived from an EMBL/GenBank/DDBJ whole genome shotgun (WGS) entry which is preliminary data.</text>
</comment>
<name>A0AA92TQT2_9BACT</name>
<protein>
    <submittedName>
        <fullName evidence="2">Uncharacterized protein</fullName>
    </submittedName>
</protein>
<dbReference type="AlphaFoldDB" id="A0AA92TQT2"/>
<accession>A0AA92TQT2</accession>
<proteinExistence type="predicted"/>
<gene>
    <name evidence="2" type="ORF">DWX90_01135</name>
</gene>
<evidence type="ECO:0000313" key="3">
    <source>
        <dbReference type="Proteomes" id="UP000286113"/>
    </source>
</evidence>
<evidence type="ECO:0000313" key="2">
    <source>
        <dbReference type="EMBL" id="RGS49079.1"/>
    </source>
</evidence>
<dbReference type="EMBL" id="QRVN01000001">
    <property type="protein sequence ID" value="RGS49079.1"/>
    <property type="molecule type" value="Genomic_DNA"/>
</dbReference>
<reference evidence="2 3" key="1">
    <citation type="submission" date="2018-08" db="EMBL/GenBank/DDBJ databases">
        <title>A genome reference for cultivated species of the human gut microbiota.</title>
        <authorList>
            <person name="Zou Y."/>
            <person name="Xue W."/>
            <person name="Luo G."/>
        </authorList>
    </citation>
    <scope>NUCLEOTIDE SEQUENCE [LARGE SCALE GENOMIC DNA]</scope>
    <source>
        <strain evidence="2 3">AF22-1</strain>
    </source>
</reference>
<sequence length="265" mass="29495">MLFVFPAKSFAILDYDAGSLETMISNHKKVRTVLGIRAAAEMGVLEAHKAFSQSSTSFEESSKAIDRYKRCFDIIDLILNGTATAFHGVNTYRSVKSNVELYLKLLDDYKTNFLLKGNVKNSDAVIYTTSVEAINQIKTSAISMYDSYIDLAAYLTGAAEFDAQSMMICLQCINDNMDDIDSAVKNAYFNLYSYMVMRKGFWKDGLYCGKTIENLAMEAYDSWKKAQYIAKQKNSRAGGGSESEKRAPLGGGSLLGNKRLSEEEI</sequence>